<feature type="transmembrane region" description="Helical" evidence="1">
    <location>
        <begin position="52"/>
        <end position="73"/>
    </location>
</feature>
<evidence type="ECO:0000259" key="2">
    <source>
        <dbReference type="Pfam" id="PF20152"/>
    </source>
</evidence>
<name>A0A8H7KHN4_AGABI</name>
<evidence type="ECO:0000313" key="4">
    <source>
        <dbReference type="Proteomes" id="UP000629468"/>
    </source>
</evidence>
<dbReference type="PANTHER" id="PTHR40465">
    <property type="entry name" value="CHROMOSOME 1, WHOLE GENOME SHOTGUN SEQUENCE"/>
    <property type="match status" value="1"/>
</dbReference>
<dbReference type="PANTHER" id="PTHR40465:SF1">
    <property type="entry name" value="DUF6534 DOMAIN-CONTAINING PROTEIN"/>
    <property type="match status" value="1"/>
</dbReference>
<keyword evidence="1" id="KW-0472">Membrane</keyword>
<organism evidence="3 4">
    <name type="scientific">Agaricus bisporus var. burnettii</name>
    <dbReference type="NCBI Taxonomy" id="192524"/>
    <lineage>
        <taxon>Eukaryota</taxon>
        <taxon>Fungi</taxon>
        <taxon>Dikarya</taxon>
        <taxon>Basidiomycota</taxon>
        <taxon>Agaricomycotina</taxon>
        <taxon>Agaricomycetes</taxon>
        <taxon>Agaricomycetidae</taxon>
        <taxon>Agaricales</taxon>
        <taxon>Agaricineae</taxon>
        <taxon>Agaricaceae</taxon>
        <taxon>Agaricus</taxon>
    </lineage>
</organism>
<comment type="caution">
    <text evidence="3">The sequence shown here is derived from an EMBL/GenBank/DDBJ whole genome shotgun (WGS) entry which is preliminary data.</text>
</comment>
<sequence>MSPDPEILKSIVIDRRGPLAGNLLNFLLYGILTVQTYLYYIAFPNDKKITKAIVAFVYSIDTAQTFLALYDFYQSFCVNKYSFILNQDNTTHLWLTIPFTGTLIATVAQLFYAHRIYVLSQKNVITGIVIILAVAQLVFGLATTIFFLGIPLNSSILIYTNLTIYYGWGSVGMVCDLVIAVYMSWFLTKQMRRSPSRKTQVMVTRIKRLVLETGLLTAAFAATFTVLLVLTGHYATFAIPGLTLGKLYSNSILVLLNNRFTIEGGRNEPAFEFEADSYHLSDLPRREGAEHGIRE</sequence>
<evidence type="ECO:0000313" key="3">
    <source>
        <dbReference type="EMBL" id="KAF7776789.1"/>
    </source>
</evidence>
<dbReference type="EMBL" id="JABXXO010000006">
    <property type="protein sequence ID" value="KAF7776789.1"/>
    <property type="molecule type" value="Genomic_DNA"/>
</dbReference>
<dbReference type="Pfam" id="PF20152">
    <property type="entry name" value="DUF6534"/>
    <property type="match status" value="1"/>
</dbReference>
<feature type="transmembrane region" description="Helical" evidence="1">
    <location>
        <begin position="124"/>
        <end position="152"/>
    </location>
</feature>
<dbReference type="Proteomes" id="UP000629468">
    <property type="component" value="Unassembled WGS sequence"/>
</dbReference>
<feature type="transmembrane region" description="Helical" evidence="1">
    <location>
        <begin position="93"/>
        <end position="112"/>
    </location>
</feature>
<feature type="domain" description="DUF6534" evidence="2">
    <location>
        <begin position="173"/>
        <end position="259"/>
    </location>
</feature>
<feature type="transmembrane region" description="Helical" evidence="1">
    <location>
        <begin position="164"/>
        <end position="188"/>
    </location>
</feature>
<accession>A0A8H7KHN4</accession>
<dbReference type="InterPro" id="IPR045339">
    <property type="entry name" value="DUF6534"/>
</dbReference>
<evidence type="ECO:0000256" key="1">
    <source>
        <dbReference type="SAM" id="Phobius"/>
    </source>
</evidence>
<proteinExistence type="predicted"/>
<feature type="transmembrane region" description="Helical" evidence="1">
    <location>
        <begin position="237"/>
        <end position="256"/>
    </location>
</feature>
<keyword evidence="1" id="KW-1133">Transmembrane helix</keyword>
<gene>
    <name evidence="3" type="ORF">Agabi119p4_5182</name>
</gene>
<feature type="transmembrane region" description="Helical" evidence="1">
    <location>
        <begin position="209"/>
        <end position="231"/>
    </location>
</feature>
<reference evidence="3 4" key="1">
    <citation type="journal article" name="Sci. Rep.">
        <title>Telomere-to-telomere assembled and centromere annotated genomes of the two main subspecies of the button mushroom Agaricus bisporus reveal especially polymorphic chromosome ends.</title>
        <authorList>
            <person name="Sonnenberg A.S.M."/>
            <person name="Sedaghat-Telgerd N."/>
            <person name="Lavrijssen B."/>
            <person name="Ohm R.A."/>
            <person name="Hendrickx P.M."/>
            <person name="Scholtmeijer K."/>
            <person name="Baars J.J.P."/>
            <person name="van Peer A."/>
        </authorList>
    </citation>
    <scope>NUCLEOTIDE SEQUENCE [LARGE SCALE GENOMIC DNA]</scope>
    <source>
        <strain evidence="3 4">H119_p4</strain>
    </source>
</reference>
<keyword evidence="1" id="KW-0812">Transmembrane</keyword>
<dbReference type="AlphaFoldDB" id="A0A8H7KHN4"/>
<protein>
    <recommendedName>
        <fullName evidence="2">DUF6534 domain-containing protein</fullName>
    </recommendedName>
</protein>
<feature type="transmembrane region" description="Helical" evidence="1">
    <location>
        <begin position="20"/>
        <end position="40"/>
    </location>
</feature>